<evidence type="ECO:0000256" key="2">
    <source>
        <dbReference type="ARBA" id="ARBA00022694"/>
    </source>
</evidence>
<dbReference type="InterPro" id="IPR048741">
    <property type="entry name" value="Pus10-like_C"/>
</dbReference>
<name>A0ABY8CKB7_ENCHE</name>
<dbReference type="Gene3D" id="3.30.70.3190">
    <property type="match status" value="1"/>
</dbReference>
<dbReference type="PANTHER" id="PTHR21568">
    <property type="entry name" value="TRNA PSEUDOURIDINE SYNTHASE PUS10"/>
    <property type="match status" value="1"/>
</dbReference>
<evidence type="ECO:0000313" key="6">
    <source>
        <dbReference type="Proteomes" id="UP001217963"/>
    </source>
</evidence>
<evidence type="ECO:0000313" key="5">
    <source>
        <dbReference type="EMBL" id="WEL39308.1"/>
    </source>
</evidence>
<protein>
    <recommendedName>
        <fullName evidence="1">tRNA pseudouridine(55) synthase</fullName>
        <ecNumber evidence="1">5.4.99.25</ecNumber>
    </recommendedName>
</protein>
<feature type="domain" description="Pus10-like C-terminal" evidence="4">
    <location>
        <begin position="76"/>
        <end position="292"/>
    </location>
</feature>
<dbReference type="EMBL" id="CP119069">
    <property type="protein sequence ID" value="WEL39308.1"/>
    <property type="molecule type" value="Genomic_DNA"/>
</dbReference>
<evidence type="ECO:0000256" key="1">
    <source>
        <dbReference type="ARBA" id="ARBA00012787"/>
    </source>
</evidence>
<dbReference type="Proteomes" id="UP001217963">
    <property type="component" value="Chromosome VIII"/>
</dbReference>
<organism evidence="5 6">
    <name type="scientific">Encephalitozoon hellem</name>
    <name type="common">Microsporidian parasite</name>
    <dbReference type="NCBI Taxonomy" id="27973"/>
    <lineage>
        <taxon>Eukaryota</taxon>
        <taxon>Fungi</taxon>
        <taxon>Fungi incertae sedis</taxon>
        <taxon>Microsporidia</taxon>
        <taxon>Unikaryonidae</taxon>
        <taxon>Encephalitozoon</taxon>
    </lineage>
</organism>
<evidence type="ECO:0000256" key="3">
    <source>
        <dbReference type="ARBA" id="ARBA00023235"/>
    </source>
</evidence>
<evidence type="ECO:0000259" key="4">
    <source>
        <dbReference type="Pfam" id="PF21238"/>
    </source>
</evidence>
<reference evidence="5 6" key="1">
    <citation type="submission" date="2023-02" db="EMBL/GenBank/DDBJ databases">
        <title>Encephalitozoon hellem ATCC 50451 complete genome.</title>
        <authorList>
            <person name="Mascarenhas dos Santos A.C."/>
            <person name="Julian A.T."/>
            <person name="Pombert J.-F."/>
        </authorList>
    </citation>
    <scope>NUCLEOTIDE SEQUENCE [LARGE SCALE GENOMIC DNA]</scope>
    <source>
        <strain evidence="5 6">ATCC 50451</strain>
    </source>
</reference>
<dbReference type="InterPro" id="IPR039894">
    <property type="entry name" value="Pus10-like"/>
</dbReference>
<keyword evidence="3" id="KW-0413">Isomerase</keyword>
<proteinExistence type="predicted"/>
<dbReference type="Pfam" id="PF21238">
    <property type="entry name" value="Pus10_C"/>
    <property type="match status" value="1"/>
</dbReference>
<dbReference type="PANTHER" id="PTHR21568:SF0">
    <property type="entry name" value="TRNA PSEUDOURIDINE SYNTHASE PUS10"/>
    <property type="match status" value="1"/>
</dbReference>
<dbReference type="EC" id="5.4.99.25" evidence="1"/>
<accession>A0ABY8CKB7</accession>
<gene>
    <name evidence="5" type="ORF">PFJ87_08g01730</name>
</gene>
<keyword evidence="2" id="KW-0819">tRNA processing</keyword>
<sequence>MNEEQVLCEVRRAVESHQDEMYDNKVYSVSDGGKGKIDKAVVKSKLPQGDWDIPHTEIMIRADDSVKIVIQNSPIYIYGEYVKMERNMTQSPLVVGGRLKCSRSVSDFKMQVKEFFLADDVVFIPAGREDFDVRMVEGRPFLLTVRNPRRNLNFEKMGLSLYDGLEIKNLCVVKKECKAMIFQGESASSKTYSVFLCCKKELDLKKDYVIKQRTPLRVLHRRANLTREKKVCILESKKKDVDGWIYYHIVLEASAGTYIKEFVNGDFGRTVPSLGSKENYCDLLELDVLRIEKKSIESFLVRRIELESTKC</sequence>
<keyword evidence="6" id="KW-1185">Reference proteome</keyword>